<dbReference type="Gene3D" id="3.30.565.10">
    <property type="entry name" value="Histidine kinase-like ATPase, C-terminal domain"/>
    <property type="match status" value="1"/>
</dbReference>
<gene>
    <name evidence="3" type="ORF">FU839_11705</name>
</gene>
<dbReference type="Proteomes" id="UP000321814">
    <property type="component" value="Unassembled WGS sequence"/>
</dbReference>
<feature type="transmembrane region" description="Helical" evidence="1">
    <location>
        <begin position="77"/>
        <end position="95"/>
    </location>
</feature>
<protein>
    <recommendedName>
        <fullName evidence="2">Signal transduction histidine kinase internal region domain-containing protein</fullName>
    </recommendedName>
</protein>
<evidence type="ECO:0000259" key="2">
    <source>
        <dbReference type="Pfam" id="PF06580"/>
    </source>
</evidence>
<feature type="domain" description="Signal transduction histidine kinase internal region" evidence="2">
    <location>
        <begin position="153"/>
        <end position="229"/>
    </location>
</feature>
<keyword evidence="1" id="KW-1133">Transmembrane helix</keyword>
<dbReference type="GO" id="GO:0016020">
    <property type="term" value="C:membrane"/>
    <property type="evidence" value="ECO:0007669"/>
    <property type="project" value="InterPro"/>
</dbReference>
<sequence>MKQLKTFVVLLAFSYGLMLYLALLQTAPGQPLQFHADAPVWLTLQAALSLWLSRKLDAVLWAKGTSASLRQRYSQSFGLSLLVFVSLMTGIQLLIDTATSQPLVLQQYLRVSLMYLLVHSLIAGADLLWQVLKRQQQQQLELMQAQQHNQQFKLQLLQQQLDPHFLFNNLNVLSVLIHKSPDQAEQFLDHFADIYRYQLQQGSKMLVSLADELTFAQQYMALLAQRFPASFQLQITIEPQQQTKYQLVPCCLQLLLENAVKHNSASAEQPLLIQIELQQNQLVIRHPMRPKAFAQPGTGTGLTNLAERCLAIIGQPLDLIQNDEFIVKVPLRQCI</sequence>
<dbReference type="PANTHER" id="PTHR34220">
    <property type="entry name" value="SENSOR HISTIDINE KINASE YPDA"/>
    <property type="match status" value="1"/>
</dbReference>
<dbReference type="InterPro" id="IPR036890">
    <property type="entry name" value="HATPase_C_sf"/>
</dbReference>
<dbReference type="InterPro" id="IPR050640">
    <property type="entry name" value="Bact_2-comp_sensor_kinase"/>
</dbReference>
<evidence type="ECO:0000313" key="4">
    <source>
        <dbReference type="Proteomes" id="UP000321814"/>
    </source>
</evidence>
<dbReference type="PANTHER" id="PTHR34220:SF7">
    <property type="entry name" value="SENSOR HISTIDINE KINASE YPDA"/>
    <property type="match status" value="1"/>
</dbReference>
<evidence type="ECO:0000256" key="1">
    <source>
        <dbReference type="SAM" id="Phobius"/>
    </source>
</evidence>
<dbReference type="OrthoDB" id="2514702at2"/>
<comment type="caution">
    <text evidence="3">The sequence shown here is derived from an EMBL/GenBank/DDBJ whole genome shotgun (WGS) entry which is preliminary data.</text>
</comment>
<keyword evidence="1" id="KW-0472">Membrane</keyword>
<dbReference type="InterPro" id="IPR010559">
    <property type="entry name" value="Sig_transdc_His_kin_internal"/>
</dbReference>
<dbReference type="AlphaFoldDB" id="A0A5C8LVW7"/>
<dbReference type="GO" id="GO:0000155">
    <property type="term" value="F:phosphorelay sensor kinase activity"/>
    <property type="evidence" value="ECO:0007669"/>
    <property type="project" value="InterPro"/>
</dbReference>
<keyword evidence="1" id="KW-0812">Transmembrane</keyword>
<name>A0A5C8LVW7_9GAMM</name>
<feature type="transmembrane region" description="Helical" evidence="1">
    <location>
        <begin position="107"/>
        <end position="129"/>
    </location>
</feature>
<keyword evidence="4" id="KW-1185">Reference proteome</keyword>
<organism evidence="3 4">
    <name type="scientific">Rheinheimera tangshanensis</name>
    <dbReference type="NCBI Taxonomy" id="400153"/>
    <lineage>
        <taxon>Bacteria</taxon>
        <taxon>Pseudomonadati</taxon>
        <taxon>Pseudomonadota</taxon>
        <taxon>Gammaproteobacteria</taxon>
        <taxon>Chromatiales</taxon>
        <taxon>Chromatiaceae</taxon>
        <taxon>Rheinheimera</taxon>
    </lineage>
</organism>
<dbReference type="EMBL" id="VRLR01000007">
    <property type="protein sequence ID" value="TXK80193.1"/>
    <property type="molecule type" value="Genomic_DNA"/>
</dbReference>
<accession>A0A5C8LVW7</accession>
<evidence type="ECO:0000313" key="3">
    <source>
        <dbReference type="EMBL" id="TXK80193.1"/>
    </source>
</evidence>
<dbReference type="RefSeq" id="WP_147904510.1">
    <property type="nucleotide sequence ID" value="NZ_BAAAGC010000009.1"/>
</dbReference>
<dbReference type="Pfam" id="PF06580">
    <property type="entry name" value="His_kinase"/>
    <property type="match status" value="1"/>
</dbReference>
<reference evidence="3 4" key="1">
    <citation type="submission" date="2019-08" db="EMBL/GenBank/DDBJ databases">
        <title>Draft genome analysis of Rheinheimera tangshanensis isolated from the roots of fresh rice plants (Oryza sativa).</title>
        <authorList>
            <person name="Yu Q."/>
            <person name="Qi Y."/>
            <person name="Zhang H."/>
            <person name="Pu J."/>
        </authorList>
    </citation>
    <scope>NUCLEOTIDE SEQUENCE [LARGE SCALE GENOMIC DNA]</scope>
    <source>
        <strain evidence="3 4">JA3-B52</strain>
    </source>
</reference>
<proteinExistence type="predicted"/>